<protein>
    <submittedName>
        <fullName evidence="6">HTH-type transcriptional regulator DmlR</fullName>
    </submittedName>
</protein>
<keyword evidence="4" id="KW-0804">Transcription</keyword>
<dbReference type="InterPro" id="IPR005119">
    <property type="entry name" value="LysR_subst-bd"/>
</dbReference>
<dbReference type="GO" id="GO:0043565">
    <property type="term" value="F:sequence-specific DNA binding"/>
    <property type="evidence" value="ECO:0007669"/>
    <property type="project" value="TreeGrafter"/>
</dbReference>
<dbReference type="EMBL" id="WNDQ01000025">
    <property type="protein sequence ID" value="KAF1021171.1"/>
    <property type="molecule type" value="Genomic_DNA"/>
</dbReference>
<evidence type="ECO:0000256" key="1">
    <source>
        <dbReference type="ARBA" id="ARBA00009437"/>
    </source>
</evidence>
<dbReference type="GO" id="GO:0006351">
    <property type="term" value="P:DNA-templated transcription"/>
    <property type="evidence" value="ECO:0007669"/>
    <property type="project" value="TreeGrafter"/>
</dbReference>
<dbReference type="Pfam" id="PF00126">
    <property type="entry name" value="HTH_1"/>
    <property type="match status" value="1"/>
</dbReference>
<keyword evidence="3" id="KW-0238">DNA-binding</keyword>
<dbReference type="SUPFAM" id="SSF53850">
    <property type="entry name" value="Periplasmic binding protein-like II"/>
    <property type="match status" value="1"/>
</dbReference>
<dbReference type="Gene3D" id="1.10.10.10">
    <property type="entry name" value="Winged helix-like DNA-binding domain superfamily/Winged helix DNA-binding domain"/>
    <property type="match status" value="1"/>
</dbReference>
<evidence type="ECO:0000256" key="4">
    <source>
        <dbReference type="ARBA" id="ARBA00023163"/>
    </source>
</evidence>
<feature type="domain" description="HTH lysR-type" evidence="5">
    <location>
        <begin position="1"/>
        <end position="58"/>
    </location>
</feature>
<dbReference type="CDD" id="cd08422">
    <property type="entry name" value="PBP2_CrgA_like"/>
    <property type="match status" value="1"/>
</dbReference>
<evidence type="ECO:0000259" key="5">
    <source>
        <dbReference type="PROSITE" id="PS50931"/>
    </source>
</evidence>
<dbReference type="Pfam" id="PF03466">
    <property type="entry name" value="LysR_substrate"/>
    <property type="match status" value="1"/>
</dbReference>
<comment type="caution">
    <text evidence="6">The sequence shown here is derived from an EMBL/GenBank/DDBJ whole genome shotgun (WGS) entry which is preliminary data.</text>
</comment>
<proteinExistence type="inferred from homology"/>
<accession>A0A7V8JQ64</accession>
<gene>
    <name evidence="6" type="primary">dmlR_10</name>
    <name evidence="6" type="ORF">GAK30_02065</name>
</gene>
<evidence type="ECO:0000256" key="2">
    <source>
        <dbReference type="ARBA" id="ARBA00023015"/>
    </source>
</evidence>
<name>A0A7V8JQ64_9BURK</name>
<reference evidence="7" key="1">
    <citation type="journal article" date="2020" name="MBio">
        <title>Horizontal gene transfer to a defensive symbiont with a reduced genome amongst a multipartite beetle microbiome.</title>
        <authorList>
            <person name="Waterworth S.C."/>
            <person name="Florez L.V."/>
            <person name="Rees E.R."/>
            <person name="Hertweck C."/>
            <person name="Kaltenpoth M."/>
            <person name="Kwan J.C."/>
        </authorList>
    </citation>
    <scope>NUCLEOTIDE SEQUENCE [LARGE SCALE GENOMIC DNA]</scope>
</reference>
<comment type="similarity">
    <text evidence="1">Belongs to the LysR transcriptional regulatory family.</text>
</comment>
<dbReference type="PANTHER" id="PTHR30537">
    <property type="entry name" value="HTH-TYPE TRANSCRIPTIONAL REGULATOR"/>
    <property type="match status" value="1"/>
</dbReference>
<evidence type="ECO:0000313" key="6">
    <source>
        <dbReference type="EMBL" id="KAF1021171.1"/>
    </source>
</evidence>
<dbReference type="FunFam" id="1.10.10.10:FF:000001">
    <property type="entry name" value="LysR family transcriptional regulator"/>
    <property type="match status" value="1"/>
</dbReference>
<dbReference type="AlphaFoldDB" id="A0A7V8JQ64"/>
<organism evidence="6 7">
    <name type="scientific">Paracidovorax wautersii</name>
    <dbReference type="NCBI Taxonomy" id="1177982"/>
    <lineage>
        <taxon>Bacteria</taxon>
        <taxon>Pseudomonadati</taxon>
        <taxon>Pseudomonadota</taxon>
        <taxon>Betaproteobacteria</taxon>
        <taxon>Burkholderiales</taxon>
        <taxon>Comamonadaceae</taxon>
        <taxon>Paracidovorax</taxon>
    </lineage>
</organism>
<keyword evidence="2" id="KW-0805">Transcription regulation</keyword>
<sequence>MQFEDLRLFVATVQAGSFTAAADKLGLSKQYVSRRTMALEEALGVRLLNRTTRRLSATDLGQTLYERAVKIQEDLDDACELVCSQSQVLRGTLRVAAPMTFGTMYLGPVLPLFMQQHPGLQIDLDLNDRRVDLVAEGYDMALRGGAMEDSSLIARPLMPVGLIACASPDYLARHGTPATPQDLAHHACLVFGHDRHPVWNFIVDGKPFALPVQSQLRANNAEVVRDAAIAGAGIGYLPNFTVQPALADGRLAPVLQPYHRPDSAVYAIYPQHRQASRPVQAFIEFLRAHLARGG</sequence>
<dbReference type="Proteomes" id="UP000461670">
    <property type="component" value="Unassembled WGS sequence"/>
</dbReference>
<evidence type="ECO:0000256" key="3">
    <source>
        <dbReference type="ARBA" id="ARBA00023125"/>
    </source>
</evidence>
<dbReference type="Gene3D" id="3.40.190.290">
    <property type="match status" value="1"/>
</dbReference>
<dbReference type="SUPFAM" id="SSF46785">
    <property type="entry name" value="Winged helix' DNA-binding domain"/>
    <property type="match status" value="1"/>
</dbReference>
<evidence type="ECO:0000313" key="7">
    <source>
        <dbReference type="Proteomes" id="UP000461670"/>
    </source>
</evidence>
<dbReference type="InterPro" id="IPR036388">
    <property type="entry name" value="WH-like_DNA-bd_sf"/>
</dbReference>
<dbReference type="GO" id="GO:0003700">
    <property type="term" value="F:DNA-binding transcription factor activity"/>
    <property type="evidence" value="ECO:0007669"/>
    <property type="project" value="InterPro"/>
</dbReference>
<dbReference type="InterPro" id="IPR000847">
    <property type="entry name" value="LysR_HTH_N"/>
</dbReference>
<dbReference type="PROSITE" id="PS50931">
    <property type="entry name" value="HTH_LYSR"/>
    <property type="match status" value="1"/>
</dbReference>
<dbReference type="FunFam" id="3.40.190.290:FF:000001">
    <property type="entry name" value="Transcriptional regulator, LysR family"/>
    <property type="match status" value="1"/>
</dbReference>
<dbReference type="PANTHER" id="PTHR30537:SF35">
    <property type="entry name" value="TRANSCRIPTIONAL REGULATORY PROTEIN"/>
    <property type="match status" value="1"/>
</dbReference>
<dbReference type="InterPro" id="IPR058163">
    <property type="entry name" value="LysR-type_TF_proteobact-type"/>
</dbReference>
<dbReference type="InterPro" id="IPR036390">
    <property type="entry name" value="WH_DNA-bd_sf"/>
</dbReference>